<dbReference type="RefSeq" id="WP_186733625.1">
    <property type="nucleotide sequence ID" value="NZ_JABWRJ020000004.1"/>
</dbReference>
<keyword evidence="1" id="KW-0175">Coiled coil</keyword>
<reference evidence="2" key="1">
    <citation type="journal article" date="2020" name="Microorganisms">
        <title>Reliable Identification of Environmental Pseudomonas Isolates Using the rpoD Gene.</title>
        <authorList>
            <consortium name="The Broad Institute Genome Sequencing Platform"/>
            <person name="Girard L."/>
            <person name="Lood C."/>
            <person name="Rokni-Zadeh H."/>
            <person name="van Noort V."/>
            <person name="Lavigne R."/>
            <person name="De Mot R."/>
        </authorList>
    </citation>
    <scope>NUCLEOTIDE SEQUENCE</scope>
    <source>
        <strain evidence="2">BW13M1</strain>
    </source>
</reference>
<protein>
    <submittedName>
        <fullName evidence="2">Uncharacterized protein</fullName>
    </submittedName>
</protein>
<organism evidence="2">
    <name type="scientific">Pseudomonas peradeniyensis</name>
    <dbReference type="NCBI Taxonomy" id="2745488"/>
    <lineage>
        <taxon>Bacteria</taxon>
        <taxon>Pseudomonadati</taxon>
        <taxon>Pseudomonadota</taxon>
        <taxon>Gammaproteobacteria</taxon>
        <taxon>Pseudomonadales</taxon>
        <taxon>Pseudomonadaceae</taxon>
        <taxon>Pseudomonas</taxon>
    </lineage>
</organism>
<gene>
    <name evidence="2" type="ORF">HU751_13850</name>
</gene>
<dbReference type="AlphaFoldDB" id="A0A923G9W3"/>
<dbReference type="EMBL" id="JABWRJ010000016">
    <property type="protein sequence ID" value="MBC3446863.1"/>
    <property type="molecule type" value="Genomic_DNA"/>
</dbReference>
<accession>A0A923G9W3</accession>
<comment type="caution">
    <text evidence="2">The sequence shown here is derived from an EMBL/GenBank/DDBJ whole genome shotgun (WGS) entry which is preliminary data.</text>
</comment>
<proteinExistence type="predicted"/>
<feature type="coiled-coil region" evidence="1">
    <location>
        <begin position="109"/>
        <end position="136"/>
    </location>
</feature>
<name>A0A923G9W3_9PSED</name>
<evidence type="ECO:0000313" key="2">
    <source>
        <dbReference type="EMBL" id="MBC3446863.1"/>
    </source>
</evidence>
<evidence type="ECO:0000256" key="1">
    <source>
        <dbReference type="SAM" id="Coils"/>
    </source>
</evidence>
<sequence length="169" mass="18627">MSLQNAKRVADLNEKISQVGEALSEKHDGIRQAITDETMAEFISYLSDNGFAVSDTVLGKKATYKDLTLELRAAKTAYVGCYHSFDLLVNGKEIFVRVHADLGEDAPRAITAGTEVERLEAELQRIEKILADLSLESYVFAFGPKPKPGKKVETVQKNTITEVVDHLTA</sequence>
<reference evidence="2" key="2">
    <citation type="submission" date="2020-07" db="EMBL/GenBank/DDBJ databases">
        <authorList>
            <person name="Lood C."/>
            <person name="Girard L."/>
        </authorList>
    </citation>
    <scope>NUCLEOTIDE SEQUENCE</scope>
    <source>
        <strain evidence="2">BW13M1</strain>
    </source>
</reference>